<reference evidence="1" key="1">
    <citation type="submission" date="2014-11" db="EMBL/GenBank/DDBJ databases">
        <authorList>
            <person name="Amaro Gonzalez C."/>
        </authorList>
    </citation>
    <scope>NUCLEOTIDE SEQUENCE</scope>
</reference>
<sequence>MRRRKLKRRLFCPLDSCTKGWCCFFPASRSLFQWGSYGKAGPPSL</sequence>
<organism evidence="1">
    <name type="scientific">Anguilla anguilla</name>
    <name type="common">European freshwater eel</name>
    <name type="synonym">Muraena anguilla</name>
    <dbReference type="NCBI Taxonomy" id="7936"/>
    <lineage>
        <taxon>Eukaryota</taxon>
        <taxon>Metazoa</taxon>
        <taxon>Chordata</taxon>
        <taxon>Craniata</taxon>
        <taxon>Vertebrata</taxon>
        <taxon>Euteleostomi</taxon>
        <taxon>Actinopterygii</taxon>
        <taxon>Neopterygii</taxon>
        <taxon>Teleostei</taxon>
        <taxon>Anguilliformes</taxon>
        <taxon>Anguillidae</taxon>
        <taxon>Anguilla</taxon>
    </lineage>
</organism>
<evidence type="ECO:0000313" key="1">
    <source>
        <dbReference type="EMBL" id="JAH00203.1"/>
    </source>
</evidence>
<dbReference type="EMBL" id="GBXM01108374">
    <property type="protein sequence ID" value="JAH00203.1"/>
    <property type="molecule type" value="Transcribed_RNA"/>
</dbReference>
<dbReference type="AlphaFoldDB" id="A0A0E9P8J1"/>
<protein>
    <submittedName>
        <fullName evidence="1">Uncharacterized protein</fullName>
    </submittedName>
</protein>
<reference evidence="1" key="2">
    <citation type="journal article" date="2015" name="Fish Shellfish Immunol.">
        <title>Early steps in the European eel (Anguilla anguilla)-Vibrio vulnificus interaction in the gills: Role of the RtxA13 toxin.</title>
        <authorList>
            <person name="Callol A."/>
            <person name="Pajuelo D."/>
            <person name="Ebbesson L."/>
            <person name="Teles M."/>
            <person name="MacKenzie S."/>
            <person name="Amaro C."/>
        </authorList>
    </citation>
    <scope>NUCLEOTIDE SEQUENCE</scope>
</reference>
<proteinExistence type="predicted"/>
<accession>A0A0E9P8J1</accession>
<name>A0A0E9P8J1_ANGAN</name>